<comment type="caution">
    <text evidence="9">The sequence shown here is derived from an EMBL/GenBank/DDBJ whole genome shotgun (WGS) entry which is preliminary data.</text>
</comment>
<protein>
    <submittedName>
        <fullName evidence="9">(raccoon dog) hypothetical protein</fullName>
    </submittedName>
</protein>
<evidence type="ECO:0000256" key="6">
    <source>
        <dbReference type="RuleBase" id="RU000682"/>
    </source>
</evidence>
<evidence type="ECO:0000256" key="2">
    <source>
        <dbReference type="ARBA" id="ARBA00023125"/>
    </source>
</evidence>
<feature type="DNA-binding region" description="Homeobox" evidence="5">
    <location>
        <begin position="19"/>
        <end position="78"/>
    </location>
</feature>
<feature type="domain" description="Homeobox" evidence="8">
    <location>
        <begin position="17"/>
        <end position="77"/>
    </location>
</feature>
<evidence type="ECO:0000256" key="1">
    <source>
        <dbReference type="ARBA" id="ARBA00004123"/>
    </source>
</evidence>
<dbReference type="PANTHER" id="PTHR45793:SF12">
    <property type="entry name" value="TETRAPEPTIDE REPEAT HOMEOBOX 1"/>
    <property type="match status" value="1"/>
</dbReference>
<evidence type="ECO:0000256" key="4">
    <source>
        <dbReference type="ARBA" id="ARBA00023242"/>
    </source>
</evidence>
<feature type="region of interest" description="Disordered" evidence="7">
    <location>
        <begin position="1"/>
        <end position="21"/>
    </location>
</feature>
<dbReference type="SMART" id="SM00389">
    <property type="entry name" value="HOX"/>
    <property type="match status" value="1"/>
</dbReference>
<reference evidence="9" key="1">
    <citation type="submission" date="2020-12" db="EMBL/GenBank/DDBJ databases">
        <authorList>
            <consortium name="Molecular Ecology Group"/>
        </authorList>
    </citation>
    <scope>NUCLEOTIDE SEQUENCE</scope>
    <source>
        <strain evidence="9">TBG_1078</strain>
    </source>
</reference>
<feature type="compositionally biased region" description="Pro residues" evidence="7">
    <location>
        <begin position="208"/>
        <end position="218"/>
    </location>
</feature>
<evidence type="ECO:0000256" key="3">
    <source>
        <dbReference type="ARBA" id="ARBA00023155"/>
    </source>
</evidence>
<name>A0A811ZWB1_NYCPR</name>
<evidence type="ECO:0000256" key="7">
    <source>
        <dbReference type="SAM" id="MobiDB-lite"/>
    </source>
</evidence>
<dbReference type="EMBL" id="CAJHUB010000775">
    <property type="protein sequence ID" value="CAD7692424.1"/>
    <property type="molecule type" value="Genomic_DNA"/>
</dbReference>
<dbReference type="CDD" id="cd00086">
    <property type="entry name" value="homeodomain"/>
    <property type="match status" value="1"/>
</dbReference>
<dbReference type="PANTHER" id="PTHR45793">
    <property type="entry name" value="HOMEOBOX PROTEIN"/>
    <property type="match status" value="1"/>
</dbReference>
<organism evidence="9 10">
    <name type="scientific">Nyctereutes procyonoides</name>
    <name type="common">Raccoon dog</name>
    <name type="synonym">Canis procyonoides</name>
    <dbReference type="NCBI Taxonomy" id="34880"/>
    <lineage>
        <taxon>Eukaryota</taxon>
        <taxon>Metazoa</taxon>
        <taxon>Chordata</taxon>
        <taxon>Craniata</taxon>
        <taxon>Vertebrata</taxon>
        <taxon>Euteleostomi</taxon>
        <taxon>Mammalia</taxon>
        <taxon>Eutheria</taxon>
        <taxon>Laurasiatheria</taxon>
        <taxon>Carnivora</taxon>
        <taxon>Caniformia</taxon>
        <taxon>Canidae</taxon>
        <taxon>Nyctereutes</taxon>
    </lineage>
</organism>
<dbReference type="GO" id="GO:0000978">
    <property type="term" value="F:RNA polymerase II cis-regulatory region sequence-specific DNA binding"/>
    <property type="evidence" value="ECO:0007669"/>
    <property type="project" value="TreeGrafter"/>
</dbReference>
<evidence type="ECO:0000313" key="10">
    <source>
        <dbReference type="Proteomes" id="UP000645828"/>
    </source>
</evidence>
<proteinExistence type="predicted"/>
<keyword evidence="10" id="KW-1185">Reference proteome</keyword>
<evidence type="ECO:0000259" key="8">
    <source>
        <dbReference type="PROSITE" id="PS50071"/>
    </source>
</evidence>
<gene>
    <name evidence="9" type="ORF">NYPRO_LOCUS25218</name>
</gene>
<dbReference type="InterPro" id="IPR009057">
    <property type="entry name" value="Homeodomain-like_sf"/>
</dbReference>
<dbReference type="Pfam" id="PF00046">
    <property type="entry name" value="Homeodomain"/>
    <property type="match status" value="1"/>
</dbReference>
<dbReference type="Proteomes" id="UP000645828">
    <property type="component" value="Unassembled WGS sequence"/>
</dbReference>
<dbReference type="GO" id="GO:0000981">
    <property type="term" value="F:DNA-binding transcription factor activity, RNA polymerase II-specific"/>
    <property type="evidence" value="ECO:0007669"/>
    <property type="project" value="TreeGrafter"/>
</dbReference>
<evidence type="ECO:0000256" key="5">
    <source>
        <dbReference type="PROSITE-ProRule" id="PRU00108"/>
    </source>
</evidence>
<evidence type="ECO:0000313" key="9">
    <source>
        <dbReference type="EMBL" id="CAD7692424.1"/>
    </source>
</evidence>
<dbReference type="SUPFAM" id="SSF46689">
    <property type="entry name" value="Homeodomain-like"/>
    <property type="match status" value="1"/>
</dbReference>
<dbReference type="AlphaFoldDB" id="A0A811ZWB1"/>
<dbReference type="PROSITE" id="PS50071">
    <property type="entry name" value="HOMEOBOX_2"/>
    <property type="match status" value="1"/>
</dbReference>
<comment type="subcellular location">
    <subcellularLocation>
        <location evidence="1 5 6">Nucleus</location>
    </subcellularLocation>
</comment>
<dbReference type="Gene3D" id="1.10.10.60">
    <property type="entry name" value="Homeodomain-like"/>
    <property type="match status" value="1"/>
</dbReference>
<feature type="region of interest" description="Disordered" evidence="7">
    <location>
        <begin position="121"/>
        <end position="218"/>
    </location>
</feature>
<feature type="compositionally biased region" description="Polar residues" evidence="7">
    <location>
        <begin position="145"/>
        <end position="158"/>
    </location>
</feature>
<keyword evidence="3 5" id="KW-0371">Homeobox</keyword>
<keyword evidence="2 5" id="KW-0238">DNA-binding</keyword>
<sequence length="218" mass="23495">MQEPGSPSGPGVTPNLRKTRRDRTVYLKEQLQELEKHFMTNQYPSYQERLDLAARLHLEEHQVQVWFKNRRAKHSRLQGLPNGRGRGGRAVPMGRGPPTPEFVLAPVPTWARVPVPAGPAFPGDPGISSSPVHSPALTAQAAEPSVSSLGPTRQVPGQGSQGHVPAAQAPVPALDPARPQGSSASDFPPDPMLAPDFTELLLPRDPLEGPPFPLMSGY</sequence>
<dbReference type="GO" id="GO:0005634">
    <property type="term" value="C:nucleus"/>
    <property type="evidence" value="ECO:0007669"/>
    <property type="project" value="UniProtKB-SubCell"/>
</dbReference>
<keyword evidence="4 5" id="KW-0539">Nucleus</keyword>
<dbReference type="InterPro" id="IPR001356">
    <property type="entry name" value="HD"/>
</dbReference>
<accession>A0A811ZWB1</accession>